<dbReference type="AlphaFoldDB" id="A0A151LEY7"/>
<dbReference type="VEuPathDB" id="PlasmoDB:PGABG01_1366800"/>
<organism evidence="3 4">
    <name type="scientific">Plasmodium gaboni</name>
    <dbReference type="NCBI Taxonomy" id="647221"/>
    <lineage>
        <taxon>Eukaryota</taxon>
        <taxon>Sar</taxon>
        <taxon>Alveolata</taxon>
        <taxon>Apicomplexa</taxon>
        <taxon>Aconoidasida</taxon>
        <taxon>Haemosporida</taxon>
        <taxon>Plasmodiidae</taxon>
        <taxon>Plasmodium</taxon>
        <taxon>Plasmodium (Laverania)</taxon>
    </lineage>
</organism>
<dbReference type="KEGG" id="pgab:PGSY75_1369100"/>
<dbReference type="Proteomes" id="UP000076004">
    <property type="component" value="Unassembled WGS sequence"/>
</dbReference>
<protein>
    <submittedName>
        <fullName evidence="3">Uncharacterized protein</fullName>
    </submittedName>
</protein>
<accession>A0A151LEY7</accession>
<feature type="coiled-coil region" evidence="1">
    <location>
        <begin position="32"/>
        <end position="102"/>
    </location>
</feature>
<evidence type="ECO:0000313" key="4">
    <source>
        <dbReference type="Proteomes" id="UP000076004"/>
    </source>
</evidence>
<evidence type="ECO:0000313" key="3">
    <source>
        <dbReference type="EMBL" id="KYN97446.1"/>
    </source>
</evidence>
<dbReference type="GeneID" id="29778298"/>
<feature type="region of interest" description="Disordered" evidence="2">
    <location>
        <begin position="327"/>
        <end position="346"/>
    </location>
</feature>
<evidence type="ECO:0000256" key="1">
    <source>
        <dbReference type="SAM" id="Coils"/>
    </source>
</evidence>
<reference evidence="3 4" key="1">
    <citation type="journal article" date="2016" name="Nat. Commun.">
        <title>Genomes of cryptic chimpanzee Plasmodium species reveal key evolutionary events leading to human malaria.</title>
        <authorList>
            <person name="Sundararaman S.A."/>
            <person name="Plenderleith L.J."/>
            <person name="Liu W."/>
            <person name="Loy D.E."/>
            <person name="Learn G.H."/>
            <person name="Li Y."/>
            <person name="Shaw K.S."/>
            <person name="Ayouba A."/>
            <person name="Peeters M."/>
            <person name="Speede S."/>
            <person name="Shaw G.M."/>
            <person name="Bushman F.D."/>
            <person name="Brisson D."/>
            <person name="Rayner J.C."/>
            <person name="Sharp P.M."/>
            <person name="Hahn B.H."/>
        </authorList>
    </citation>
    <scope>NUCLEOTIDE SEQUENCE [LARGE SCALE GENOMIC DNA]</scope>
    <source>
        <strain evidence="3 4">SY75</strain>
    </source>
</reference>
<dbReference type="RefSeq" id="XP_018640451.1">
    <property type="nucleotide sequence ID" value="XM_018787709.1"/>
</dbReference>
<evidence type="ECO:0000256" key="2">
    <source>
        <dbReference type="SAM" id="MobiDB-lite"/>
    </source>
</evidence>
<proteinExistence type="predicted"/>
<dbReference type="VEuPathDB" id="PlasmoDB:PGSY75_1369100"/>
<dbReference type="EMBL" id="LVLB01000014">
    <property type="protein sequence ID" value="KYN97446.1"/>
    <property type="molecule type" value="Genomic_DNA"/>
</dbReference>
<sequence length="507" mass="60914">MNQEEKVLYCFMENKMLLKEFCDNYVAIKKNEETLKEEYNKIKLQNVQLQNEIEKYVQIIKDIGIKKEKEIDSSMFEYDAKIKKLEKEIEFLNDSLNTERSNYNDKVKEYTYLQGEYEKCKEYLKTKKNQNDIDTIHNNDRKNNNDNYINHNNMKHNNINHNNINHNNINHNNIIQNNIIVLNKIYNNIDEKVKDVVEQIKEIKTCRHYMEQNIKEYQSLLNDYLERITDLHLKYDECYKLYKQNQYKNLIYKCQKKLFLGEIELLKNNNEMLKNEIIFFKKNIKKVNEEKKEYYTLFKKSEDENHSCLNKLKKRKYKEMLQDLENTNTNADTNTDTNTNKNTNTNTNTNTTILCSSKLQLVQKTEENNFQNIIHNDLKYKEHIKYENQMIYDNHIINDNHIIHNNNIKNNKYIKLEQGESPLIKESPKDKTTSIINTPNINNISDNKQDLTNDEMININHVSSKMIFVSNKVHAQNESEISKGMFFFSDSDINKKKKKKLYMYFSI</sequence>
<keyword evidence="1" id="KW-0175">Coiled coil</keyword>
<gene>
    <name evidence="3" type="ORF">PGSY75_1369100</name>
</gene>
<name>A0A151LEY7_9APIC</name>
<comment type="caution">
    <text evidence="3">The sequence shown here is derived from an EMBL/GenBank/DDBJ whole genome shotgun (WGS) entry which is preliminary data.</text>
</comment>